<dbReference type="SUPFAM" id="SSF49899">
    <property type="entry name" value="Concanavalin A-like lectins/glucanases"/>
    <property type="match status" value="1"/>
</dbReference>
<organism evidence="4 5">
    <name type="scientific">Candidatus Caccoplasma merdipullorum</name>
    <dbReference type="NCBI Taxonomy" id="2840718"/>
    <lineage>
        <taxon>Bacteria</taxon>
        <taxon>Pseudomonadati</taxon>
        <taxon>Bacteroidota</taxon>
        <taxon>Bacteroidia</taxon>
        <taxon>Bacteroidales</taxon>
        <taxon>Bacteroidaceae</taxon>
        <taxon>Bacteroidaceae incertae sedis</taxon>
        <taxon>Candidatus Caccoplasma</taxon>
    </lineage>
</organism>
<name>A0A9D9E3R0_9BACT</name>
<evidence type="ECO:0000259" key="3">
    <source>
        <dbReference type="PROSITE" id="PS51762"/>
    </source>
</evidence>
<evidence type="ECO:0000256" key="1">
    <source>
        <dbReference type="ARBA" id="ARBA00006865"/>
    </source>
</evidence>
<comment type="caution">
    <text evidence="4">The sequence shown here is derived from an EMBL/GenBank/DDBJ whole genome shotgun (WGS) entry which is preliminary data.</text>
</comment>
<dbReference type="Pfam" id="PF00722">
    <property type="entry name" value="Glyco_hydro_16"/>
    <property type="match status" value="1"/>
</dbReference>
<evidence type="ECO:0000313" key="4">
    <source>
        <dbReference type="EMBL" id="MBO8437380.1"/>
    </source>
</evidence>
<dbReference type="GO" id="GO:0005975">
    <property type="term" value="P:carbohydrate metabolic process"/>
    <property type="evidence" value="ECO:0007669"/>
    <property type="project" value="InterPro"/>
</dbReference>
<dbReference type="Proteomes" id="UP000823636">
    <property type="component" value="Unassembled WGS sequence"/>
</dbReference>
<proteinExistence type="inferred from homology"/>
<evidence type="ECO:0000256" key="2">
    <source>
        <dbReference type="SAM" id="SignalP"/>
    </source>
</evidence>
<evidence type="ECO:0000313" key="5">
    <source>
        <dbReference type="Proteomes" id="UP000823636"/>
    </source>
</evidence>
<feature type="chain" id="PRO_5038680501" evidence="2">
    <location>
        <begin position="23"/>
        <end position="934"/>
    </location>
</feature>
<dbReference type="GO" id="GO:0004553">
    <property type="term" value="F:hydrolase activity, hydrolyzing O-glycosyl compounds"/>
    <property type="evidence" value="ECO:0007669"/>
    <property type="project" value="InterPro"/>
</dbReference>
<dbReference type="PROSITE" id="PS51762">
    <property type="entry name" value="GH16_2"/>
    <property type="match status" value="1"/>
</dbReference>
<feature type="signal peptide" evidence="2">
    <location>
        <begin position="1"/>
        <end position="22"/>
    </location>
</feature>
<dbReference type="PANTHER" id="PTHR10963:SF55">
    <property type="entry name" value="GLYCOSIDE HYDROLASE FAMILY 16 PROTEIN"/>
    <property type="match status" value="1"/>
</dbReference>
<feature type="domain" description="GH16" evidence="3">
    <location>
        <begin position="610"/>
        <end position="856"/>
    </location>
</feature>
<dbReference type="CDD" id="cd08023">
    <property type="entry name" value="GH16_laminarinase_like"/>
    <property type="match status" value="1"/>
</dbReference>
<dbReference type="InterPro" id="IPR050546">
    <property type="entry name" value="Glycosyl_Hydrlase_16"/>
</dbReference>
<gene>
    <name evidence="4" type="ORF">IAC54_00575</name>
</gene>
<comment type="similarity">
    <text evidence="1">Belongs to the glycosyl hydrolase 16 family.</text>
</comment>
<sequence>MKRFTFMFFALVLAAVPMSAWAQGSGDYPVNFDEDATTERTDRIVSSISLTGSADGDQTIDVSVSNPQTIYRPLLDKMFTAKAGETVRAKFGFAAQWMNGYVYIDRGCDGVFTADLEDVWRIPEGSDLMSYAYLETVATGDKGGYKSDGTWVYDSGAEYLLNPPAFQIPSELANGFYRMRYKLDWGSVDPGGRTSTSNHIIDNAGVIVDVLLNIHGDMVNIDCGVQQNGTVSNADGSALDGTEAAFGESLNVKIVPDDGFVCDCITVTYGYNLDGDSLVHSTPQYFKVSYPAYLFDSEGNFSIPADVMVGDVRIEGVFVEEGQIPQPGVDYVSNYDETDRITRTDRSLAGFTVSATAGGSSTVSIGSDRQVYHDMTSKQVSAVPGDKINISVDYTGHAMHHYLYIDLNQDGQYVASLNADGSPTANSELVAYTYYDGKNSLGETITIAPGDVSITSLPSFTLNSALPVGVYRARFKTDWDNIDAAGNPGPQNMLTDNGGYIVDFLLNVHTGNETIVVNTEHGSVNGAGNTGLPIKTPFFSDLTLAPAPAGDDFVFKGMTIKHGLNFDGPQYIHGNRQWEVITVDSDENYTLPADKVNGNIIITALWEPAESSEWQPVMIDEFNTEDGSQPDDGVWVRCPRQTSTWNRWLSDSEEVIYIEDGKLVARAIPNPDQTTDPVPMITGGVQSAGKFDFCYGKVEARILTNPHTGNFPAFWMMPSDNSNGWPNDGEIDIWEQIDNQNTAYHTVHSNWTYNLNNTGNPQSSFNETVQMDRYHTYTLEWEEDILRWYVDGRQVGSYAKSTNATNLSKGQWPFDSAFYIILNQSVGNGSWAANADVSHTYETLFDWVRVYQKKEHISGVENVAADAAAATKVYAAAGRIVVENAEAGVPVAVYATNGTLVYNGVADGYRMEIPAAPGRIYIVKCGAGVFKAAM</sequence>
<dbReference type="InterPro" id="IPR013320">
    <property type="entry name" value="ConA-like_dom_sf"/>
</dbReference>
<dbReference type="EMBL" id="JADIMW010000005">
    <property type="protein sequence ID" value="MBO8437380.1"/>
    <property type="molecule type" value="Genomic_DNA"/>
</dbReference>
<dbReference type="Gene3D" id="2.60.120.200">
    <property type="match status" value="1"/>
</dbReference>
<keyword evidence="4" id="KW-0378">Hydrolase</keyword>
<dbReference type="PANTHER" id="PTHR10963">
    <property type="entry name" value="GLYCOSYL HYDROLASE-RELATED"/>
    <property type="match status" value="1"/>
</dbReference>
<reference evidence="4" key="1">
    <citation type="submission" date="2020-10" db="EMBL/GenBank/DDBJ databases">
        <authorList>
            <person name="Gilroy R."/>
        </authorList>
    </citation>
    <scope>NUCLEOTIDE SEQUENCE</scope>
    <source>
        <strain evidence="4">G3-4614</strain>
    </source>
</reference>
<dbReference type="InterPro" id="IPR000757">
    <property type="entry name" value="Beta-glucanase-like"/>
</dbReference>
<reference evidence="4" key="2">
    <citation type="journal article" date="2021" name="PeerJ">
        <title>Extensive microbial diversity within the chicken gut microbiome revealed by metagenomics and culture.</title>
        <authorList>
            <person name="Gilroy R."/>
            <person name="Ravi A."/>
            <person name="Getino M."/>
            <person name="Pursley I."/>
            <person name="Horton D.L."/>
            <person name="Alikhan N.F."/>
            <person name="Baker D."/>
            <person name="Gharbi K."/>
            <person name="Hall N."/>
            <person name="Watson M."/>
            <person name="Adriaenssens E.M."/>
            <person name="Foster-Nyarko E."/>
            <person name="Jarju S."/>
            <person name="Secka A."/>
            <person name="Antonio M."/>
            <person name="Oren A."/>
            <person name="Chaudhuri R.R."/>
            <person name="La Ragione R."/>
            <person name="Hildebrand F."/>
            <person name="Pallen M.J."/>
        </authorList>
    </citation>
    <scope>NUCLEOTIDE SEQUENCE</scope>
    <source>
        <strain evidence="4">G3-4614</strain>
    </source>
</reference>
<dbReference type="AlphaFoldDB" id="A0A9D9E3R0"/>
<keyword evidence="2" id="KW-0732">Signal</keyword>
<accession>A0A9D9E3R0</accession>
<protein>
    <submittedName>
        <fullName evidence="4">Glycoside hydrolase family 16 protein</fullName>
    </submittedName>
</protein>